<keyword evidence="2" id="KW-1185">Reference proteome</keyword>
<dbReference type="EMBL" id="JBIGHX010000001">
    <property type="protein sequence ID" value="MFG6460784.1"/>
    <property type="molecule type" value="Genomic_DNA"/>
</dbReference>
<proteinExistence type="predicted"/>
<comment type="caution">
    <text evidence="1">The sequence shown here is derived from an EMBL/GenBank/DDBJ whole genome shotgun (WGS) entry which is preliminary data.</text>
</comment>
<dbReference type="RefSeq" id="WP_394509602.1">
    <property type="nucleotide sequence ID" value="NZ_JBIGHX010000001.1"/>
</dbReference>
<evidence type="ECO:0000313" key="1">
    <source>
        <dbReference type="EMBL" id="MFG6460784.1"/>
    </source>
</evidence>
<organism evidence="1 2">
    <name type="scientific">Pelomonas lactea</name>
    <dbReference type="NCBI Taxonomy" id="3299030"/>
    <lineage>
        <taxon>Bacteria</taxon>
        <taxon>Pseudomonadati</taxon>
        <taxon>Pseudomonadota</taxon>
        <taxon>Betaproteobacteria</taxon>
        <taxon>Burkholderiales</taxon>
        <taxon>Sphaerotilaceae</taxon>
        <taxon>Roseateles</taxon>
    </lineage>
</organism>
<reference evidence="1 2" key="1">
    <citation type="submission" date="2024-08" db="EMBL/GenBank/DDBJ databases">
        <authorList>
            <person name="Lu H."/>
        </authorList>
    </citation>
    <scope>NUCLEOTIDE SEQUENCE [LARGE SCALE GENOMIC DNA]</scope>
    <source>
        <strain evidence="1 2">DXS20W</strain>
    </source>
</reference>
<sequence>MAALDLQTLPPELQADLAQAWPGCPEAQRRALLAPHALGGAPLWPGNLWPWQPARRWWRPRVARECRAGEMLFFTAPVSDVRGATYAPRLFDPAQPFFETPWTQAEVLLRSPVPEAFGDADFWVLTQRLCGGDVPAATRLAHEWAAGMRADAALHGARRQRWLGDALWRLEASAKGDFL</sequence>
<dbReference type="Proteomes" id="UP001606302">
    <property type="component" value="Unassembled WGS sequence"/>
</dbReference>
<name>A0ABW7GFS0_9BURK</name>
<protein>
    <submittedName>
        <fullName evidence="1">Uncharacterized protein</fullName>
    </submittedName>
</protein>
<evidence type="ECO:0000313" key="2">
    <source>
        <dbReference type="Proteomes" id="UP001606302"/>
    </source>
</evidence>
<gene>
    <name evidence="1" type="ORF">ACG04Q_04305</name>
</gene>
<accession>A0ABW7GFS0</accession>